<name>A0ABR2KF55_9EUKA</name>
<reference evidence="3 4" key="1">
    <citation type="submission" date="2024-04" db="EMBL/GenBank/DDBJ databases">
        <title>Tritrichomonas musculus Genome.</title>
        <authorList>
            <person name="Alves-Ferreira E."/>
            <person name="Grigg M."/>
            <person name="Lorenzi H."/>
            <person name="Galac M."/>
        </authorList>
    </citation>
    <scope>NUCLEOTIDE SEQUENCE [LARGE SCALE GENOMIC DNA]</scope>
    <source>
        <strain evidence="3 4">EAF2021</strain>
    </source>
</reference>
<evidence type="ECO:0000313" key="3">
    <source>
        <dbReference type="EMBL" id="KAK8889699.1"/>
    </source>
</evidence>
<accession>A0ABR2KF55</accession>
<feature type="coiled-coil region" evidence="1">
    <location>
        <begin position="521"/>
        <end position="578"/>
    </location>
</feature>
<evidence type="ECO:0000313" key="4">
    <source>
        <dbReference type="Proteomes" id="UP001470230"/>
    </source>
</evidence>
<gene>
    <name evidence="3" type="ORF">M9Y10_034452</name>
</gene>
<feature type="region of interest" description="Disordered" evidence="2">
    <location>
        <begin position="1"/>
        <end position="54"/>
    </location>
</feature>
<keyword evidence="1" id="KW-0175">Coiled coil</keyword>
<feature type="compositionally biased region" description="Basic residues" evidence="2">
    <location>
        <begin position="1"/>
        <end position="11"/>
    </location>
</feature>
<dbReference type="PANTHER" id="PTHR45858:SF1">
    <property type="entry name" value="FERM DOMAIN-CONTAINING PROTEIN 7"/>
    <property type="match status" value="1"/>
</dbReference>
<dbReference type="Proteomes" id="UP001470230">
    <property type="component" value="Unassembled WGS sequence"/>
</dbReference>
<evidence type="ECO:0000256" key="1">
    <source>
        <dbReference type="SAM" id="Coils"/>
    </source>
</evidence>
<feature type="compositionally biased region" description="Low complexity" evidence="2">
    <location>
        <begin position="476"/>
        <end position="508"/>
    </location>
</feature>
<dbReference type="EMBL" id="JAPFFF010000005">
    <property type="protein sequence ID" value="KAK8889699.1"/>
    <property type="molecule type" value="Genomic_DNA"/>
</dbReference>
<feature type="region of interest" description="Disordered" evidence="2">
    <location>
        <begin position="304"/>
        <end position="387"/>
    </location>
</feature>
<dbReference type="InterPro" id="IPR051835">
    <property type="entry name" value="RAC1-GEF"/>
</dbReference>
<keyword evidence="4" id="KW-1185">Reference proteome</keyword>
<proteinExistence type="predicted"/>
<feature type="region of interest" description="Disordered" evidence="2">
    <location>
        <begin position="409"/>
        <end position="508"/>
    </location>
</feature>
<feature type="coiled-coil region" evidence="1">
    <location>
        <begin position="706"/>
        <end position="846"/>
    </location>
</feature>
<evidence type="ECO:0000256" key="2">
    <source>
        <dbReference type="SAM" id="MobiDB-lite"/>
    </source>
</evidence>
<feature type="compositionally biased region" description="Polar residues" evidence="2">
    <location>
        <begin position="24"/>
        <end position="45"/>
    </location>
</feature>
<comment type="caution">
    <text evidence="3">The sequence shown here is derived from an EMBL/GenBank/DDBJ whole genome shotgun (WGS) entry which is preliminary data.</text>
</comment>
<feature type="compositionally biased region" description="Polar residues" evidence="2">
    <location>
        <begin position="310"/>
        <end position="326"/>
    </location>
</feature>
<feature type="compositionally biased region" description="Basic and acidic residues" evidence="2">
    <location>
        <begin position="327"/>
        <end position="340"/>
    </location>
</feature>
<feature type="compositionally biased region" description="Low complexity" evidence="2">
    <location>
        <begin position="409"/>
        <end position="444"/>
    </location>
</feature>
<protein>
    <submittedName>
        <fullName evidence="3">Uncharacterized protein</fullName>
    </submittedName>
</protein>
<feature type="compositionally biased region" description="Basic residues" evidence="2">
    <location>
        <begin position="341"/>
        <end position="351"/>
    </location>
</feature>
<organism evidence="3 4">
    <name type="scientific">Tritrichomonas musculus</name>
    <dbReference type="NCBI Taxonomy" id="1915356"/>
    <lineage>
        <taxon>Eukaryota</taxon>
        <taxon>Metamonada</taxon>
        <taxon>Parabasalia</taxon>
        <taxon>Tritrichomonadida</taxon>
        <taxon>Tritrichomonadidae</taxon>
        <taxon>Tritrichomonas</taxon>
    </lineage>
</organism>
<dbReference type="PANTHER" id="PTHR45858">
    <property type="entry name" value="FERM DOMAIN CONTAINING PROTEIN"/>
    <property type="match status" value="1"/>
</dbReference>
<sequence>MILRKPRKRPLSRAPDVYKKRHSSSPSHFSTARSTKTHYQNNNGTRPIPLDKNSIPERIRDIDQQMKELYIIDTANDEFSSSLKSSLLSVSNTKQPNSTGETFFTFWNSYVQSITAYLRQPTVTRCLNYVKYYFNKTEEIIKLLFMHQNLVQLYSSDNQAQVKIEKNRTEINNSLSSLQQLIDDASNVLNDNNSLDDINIELSNQIIGKLSNMTYPFDYFYHEIKSKYTFFFETVIPEKVSREPQLNDLSKSIKNIVDCTFSASKLDDLKKRFIQNLNDSTDIFNQIFKRASIRNLSNTEKMTHKHKSISYFTQESTSTKEISQNRNKTDVYFRENDKSTPRRHINSQKHRTQSDESSSGIDNMVTIDDPSESITDDIKIPPKPQINRVMMTLSKSKYDHLNRKFNNENSQNQQHNQQLQHSKSPNKPQNHTNPTNNNNNNGANSQVSLLAKKNSKRASSTISPGAPSSYPSRSRTNSIINHNNKSTNNSKKSNAVASKNSSSSNNSMNMMSQIYMNRGKEAQLLAQIEQISQQNDQLRQKRDHLSEMLARSKQDSKIDSLKREIKVLQDSLTQMETENSGQNASDSLRSQQLEFELTGEVQTLRELVDSIKETNGLISDEIEPCQQINNGLLSPLDLDDTTVTFDNLRLKKVCEEMKEKLRKRMARLDEIRRQNKKSLMISEIMDGQQLSNDEKIAVFNFVIMDSKLAKRENERLEAQLAHYQEQISSNNSINGELKFPVPISFSKDYNAPIRKLFSRINQLEEKVLTLKKSRNGVYNILIDQLFKIKNASIEVKRLDKEISQKIDKYIQIEETVQLKRKSFDNYEVLKEKSRELKIKYSTLKNSITSRMTTSQRYNIELQMDDIQDLFTCVMMEIERIGNHMISSQESLKDVRKGRSRIRREIKKYMDQECQVAVDSLNAEKRVSGLEAEASNLIGKENNLNKEDSFVSKIAESLAESAQTKEIINLINEQAKEFNLELEPNQAITERQRIEDLKDTVQKLINNGGPKMHQKLRIYNLRKEIESYH</sequence>